<evidence type="ECO:0000313" key="5">
    <source>
        <dbReference type="EMBL" id="VTJ59205.1"/>
    </source>
</evidence>
<evidence type="ECO:0000256" key="2">
    <source>
        <dbReference type="ARBA" id="ARBA00022837"/>
    </source>
</evidence>
<reference evidence="5" key="1">
    <citation type="submission" date="2019-04" db="EMBL/GenBank/DDBJ databases">
        <authorList>
            <person name="Alioto T."/>
            <person name="Alioto T."/>
        </authorList>
    </citation>
    <scope>NUCLEOTIDE SEQUENCE [LARGE SCALE GENOMIC DNA]</scope>
</reference>
<dbReference type="SUPFAM" id="SSF47473">
    <property type="entry name" value="EF-hand"/>
    <property type="match status" value="1"/>
</dbReference>
<protein>
    <recommendedName>
        <fullName evidence="4">EF-hand domain-containing protein</fullName>
    </recommendedName>
</protein>
<organism evidence="5 6">
    <name type="scientific">Marmota monax</name>
    <name type="common">Woodchuck</name>
    <dbReference type="NCBI Taxonomy" id="9995"/>
    <lineage>
        <taxon>Eukaryota</taxon>
        <taxon>Metazoa</taxon>
        <taxon>Chordata</taxon>
        <taxon>Craniata</taxon>
        <taxon>Vertebrata</taxon>
        <taxon>Euteleostomi</taxon>
        <taxon>Mammalia</taxon>
        <taxon>Eutheria</taxon>
        <taxon>Euarchontoglires</taxon>
        <taxon>Glires</taxon>
        <taxon>Rodentia</taxon>
        <taxon>Sciuromorpha</taxon>
        <taxon>Sciuridae</taxon>
        <taxon>Xerinae</taxon>
        <taxon>Marmotini</taxon>
        <taxon>Marmota</taxon>
    </lineage>
</organism>
<dbReference type="InterPro" id="IPR018247">
    <property type="entry name" value="EF_Hand_1_Ca_BS"/>
</dbReference>
<evidence type="ECO:0000313" key="6">
    <source>
        <dbReference type="Proteomes" id="UP000335636"/>
    </source>
</evidence>
<feature type="compositionally biased region" description="Basic and acidic residues" evidence="3">
    <location>
        <begin position="77"/>
        <end position="86"/>
    </location>
</feature>
<keyword evidence="1" id="KW-0479">Metal-binding</keyword>
<feature type="compositionally biased region" description="Polar residues" evidence="3">
    <location>
        <begin position="592"/>
        <end position="610"/>
    </location>
</feature>
<dbReference type="Pfam" id="PF01023">
    <property type="entry name" value="S_100"/>
    <property type="match status" value="1"/>
</dbReference>
<dbReference type="SMART" id="SM00054">
    <property type="entry name" value="EFh"/>
    <property type="match status" value="1"/>
</dbReference>
<sequence length="634" mass="68115">MPRLLRSVLCVIETFHKYSREDGDKPHVMHAVERNLNLLDSDKDGTISFDEFVLAIFSLLNLCYVDMQSLLSAEPRQVSKSEKNPDEELADLPEPAAARNPPETQKSTDKEDESGTSVVQEPEKDAAGSLPETSGSEEPEACGRTSKTPEPPAQGRGRETTDPPAQGGRTVSEPPDVGAPGEEGHPTAGQKGRDRVAQAPVLEAHSQDGQRQRLQEPSRERDAETRSETRFPGSEGRNQGRPETEKAPIPGEEAKDAEDGPAAKGTPEAPGRTQESAPPGRPEPPSAGPDGRGETGRAAGIGAQPVREDPELSPNAEGSCETPDALAPQEGNLSSERRELRVRGRSQGHVDPHRGSAPGAHGDNPDPQKQGPPGDHGVREAAVLSVRGGDGQLPEEQGQPARGEHKSQGSGTKDPGVAVERQGPPEAQETTAGGEDRKFQEADLTDQISVMQLPKNENSRKGVKVQDPKTKEEKGGAPEAHESLLKSQDEDDPVSPETHLEAGEHATLEEEDGSPQKQEGEGDDQPSPAKTESGFEERRQRDQEPYSVQRGAVQSSTLYHYLQEKMWKQTNINQEENQNAAQVVRASGPELCSSQSRSCLTGSHASQPSTRELLPGEDPADPQQTSAPQTLEDK</sequence>
<dbReference type="InterPro" id="IPR042937">
    <property type="entry name" value="TCHHL1"/>
</dbReference>
<dbReference type="CDD" id="cd00213">
    <property type="entry name" value="S-100"/>
    <property type="match status" value="1"/>
</dbReference>
<dbReference type="PROSITE" id="PS00018">
    <property type="entry name" value="EF_HAND_1"/>
    <property type="match status" value="1"/>
</dbReference>
<feature type="domain" description="EF-hand" evidence="4">
    <location>
        <begin position="27"/>
        <end position="62"/>
    </location>
</feature>
<evidence type="ECO:0000259" key="4">
    <source>
        <dbReference type="PROSITE" id="PS50222"/>
    </source>
</evidence>
<dbReference type="GO" id="GO:0005509">
    <property type="term" value="F:calcium ion binding"/>
    <property type="evidence" value="ECO:0007669"/>
    <property type="project" value="InterPro"/>
</dbReference>
<evidence type="ECO:0000256" key="3">
    <source>
        <dbReference type="SAM" id="MobiDB-lite"/>
    </source>
</evidence>
<dbReference type="PROSITE" id="PS50222">
    <property type="entry name" value="EF_HAND_2"/>
    <property type="match status" value="1"/>
</dbReference>
<dbReference type="InterPro" id="IPR002048">
    <property type="entry name" value="EF_hand_dom"/>
</dbReference>
<feature type="region of interest" description="Disordered" evidence="3">
    <location>
        <begin position="74"/>
        <end position="554"/>
    </location>
</feature>
<dbReference type="InterPro" id="IPR034325">
    <property type="entry name" value="S-100_dom"/>
</dbReference>
<name>A0A5E4APW3_MARMO</name>
<feature type="region of interest" description="Disordered" evidence="3">
    <location>
        <begin position="578"/>
        <end position="634"/>
    </location>
</feature>
<dbReference type="InterPro" id="IPR011992">
    <property type="entry name" value="EF-hand-dom_pair"/>
</dbReference>
<keyword evidence="2" id="KW-0106">Calcium</keyword>
<gene>
    <name evidence="5" type="ORF">MONAX_5E009748</name>
</gene>
<dbReference type="InterPro" id="IPR013787">
    <property type="entry name" value="S100_Ca-bd_sub"/>
</dbReference>
<feature type="compositionally biased region" description="Polar residues" evidence="3">
    <location>
        <begin position="622"/>
        <end position="634"/>
    </location>
</feature>
<dbReference type="GO" id="GO:0046914">
    <property type="term" value="F:transition metal ion binding"/>
    <property type="evidence" value="ECO:0007669"/>
    <property type="project" value="InterPro"/>
</dbReference>
<dbReference type="PANTHER" id="PTHR47612">
    <property type="entry name" value="TRICHOHYALIN-LIKE PROTEIN 1"/>
    <property type="match status" value="1"/>
</dbReference>
<dbReference type="PANTHER" id="PTHR47612:SF1">
    <property type="entry name" value="TRICHOHYALIN-LIKE PROTEIN 1"/>
    <property type="match status" value="1"/>
</dbReference>
<dbReference type="AlphaFoldDB" id="A0A5E4APW3"/>
<keyword evidence="6" id="KW-1185">Reference proteome</keyword>
<evidence type="ECO:0000256" key="1">
    <source>
        <dbReference type="ARBA" id="ARBA00022723"/>
    </source>
</evidence>
<dbReference type="Proteomes" id="UP000335636">
    <property type="component" value="Unassembled WGS sequence"/>
</dbReference>
<feature type="compositionally biased region" description="Basic and acidic residues" evidence="3">
    <location>
        <begin position="205"/>
        <end position="229"/>
    </location>
</feature>
<comment type="caution">
    <text evidence="5">The sequence shown here is derived from an EMBL/GenBank/DDBJ whole genome shotgun (WGS) entry which is preliminary data.</text>
</comment>
<feature type="compositionally biased region" description="Basic and acidic residues" evidence="3">
    <location>
        <begin position="238"/>
        <end position="258"/>
    </location>
</feature>
<dbReference type="EMBL" id="CABDUW010000119">
    <property type="protein sequence ID" value="VTJ59205.1"/>
    <property type="molecule type" value="Genomic_DNA"/>
</dbReference>
<proteinExistence type="predicted"/>
<feature type="compositionally biased region" description="Basic and acidic residues" evidence="3">
    <location>
        <begin position="457"/>
        <end position="488"/>
    </location>
</feature>
<feature type="compositionally biased region" description="Basic and acidic residues" evidence="3">
    <location>
        <begin position="335"/>
        <end position="354"/>
    </location>
</feature>
<accession>A0A5E4APW3</accession>
<feature type="compositionally biased region" description="Basic and acidic residues" evidence="3">
    <location>
        <begin position="498"/>
        <end position="508"/>
    </location>
</feature>
<feature type="compositionally biased region" description="Basic and acidic residues" evidence="3">
    <location>
        <begin position="533"/>
        <end position="544"/>
    </location>
</feature>
<dbReference type="Gene3D" id="1.10.238.10">
    <property type="entry name" value="EF-hand"/>
    <property type="match status" value="1"/>
</dbReference>